<dbReference type="HOGENOM" id="CLU_989299_0_0_10"/>
<evidence type="ECO:0000313" key="3">
    <source>
        <dbReference type="Proteomes" id="UP000007435"/>
    </source>
</evidence>
<dbReference type="Proteomes" id="UP000007435">
    <property type="component" value="Chromosome"/>
</dbReference>
<proteinExistence type="predicted"/>
<sequence length="284" mass="32841">MKPLLIISLFLSQACLAQESLMQLGQTVAWHSANAKNRAISIQEELQKADQYFNSWMGVQPEYQLYVLSPEDWKKYAHPQIIYGMPHYNGKGQLIVAAEDNIFWKRNTPSLDRLSQESAKQMKETYGNPPSLMSAFDLLAIHELGHVYQQKAGMVKQRNWLNELLCNILLHTYLAENHKERIPNILVFAKSNIEAFPPDRLKYTALKDFDEKYNELGTQHPDNYGWYQCQFHAKAGDIYDSIGEEGVKKLWNTLLSLKTLLPDEELNQVLYSVHPGLEKVLKEW</sequence>
<dbReference type="eggNOG" id="ENOG5032VWE">
    <property type="taxonomic scope" value="Bacteria"/>
</dbReference>
<gene>
    <name evidence="2" type="ordered locus">Lbys_0585</name>
</gene>
<protein>
    <submittedName>
        <fullName evidence="2">Uncharacterized protein</fullName>
    </submittedName>
</protein>
<evidence type="ECO:0000313" key="2">
    <source>
        <dbReference type="EMBL" id="ADQ16348.1"/>
    </source>
</evidence>
<accession>E4RY20</accession>
<organism evidence="2 3">
    <name type="scientific">Leadbetterella byssophila (strain DSM 17132 / JCM 16389 / KACC 11308 / NBRC 106382 / 4M15)</name>
    <dbReference type="NCBI Taxonomy" id="649349"/>
    <lineage>
        <taxon>Bacteria</taxon>
        <taxon>Pseudomonadati</taxon>
        <taxon>Bacteroidota</taxon>
        <taxon>Cytophagia</taxon>
        <taxon>Cytophagales</taxon>
        <taxon>Leadbetterellaceae</taxon>
        <taxon>Leadbetterella</taxon>
    </lineage>
</organism>
<reference evidence="2 3" key="2">
    <citation type="journal article" date="2011" name="Stand. Genomic Sci.">
        <title>Complete genome sequence of Leadbetterella byssophila type strain (4M15).</title>
        <authorList>
            <person name="Abt B."/>
            <person name="Teshima H."/>
            <person name="Lucas S."/>
            <person name="Lapidus A."/>
            <person name="Del Rio T.G."/>
            <person name="Nolan M."/>
            <person name="Tice H."/>
            <person name="Cheng J.F."/>
            <person name="Pitluck S."/>
            <person name="Liolios K."/>
            <person name="Pagani I."/>
            <person name="Ivanova N."/>
            <person name="Mavromatis K."/>
            <person name="Pati A."/>
            <person name="Tapia R."/>
            <person name="Han C."/>
            <person name="Goodwin L."/>
            <person name="Chen A."/>
            <person name="Palaniappan K."/>
            <person name="Land M."/>
            <person name="Hauser L."/>
            <person name="Chang Y.J."/>
            <person name="Jeffries C.D."/>
            <person name="Rohde M."/>
            <person name="Goker M."/>
            <person name="Tindall B.J."/>
            <person name="Detter J.C."/>
            <person name="Woyke T."/>
            <person name="Bristow J."/>
            <person name="Eisen J.A."/>
            <person name="Markowitz V."/>
            <person name="Hugenholtz P."/>
            <person name="Klenk H.P."/>
            <person name="Kyrpides N.C."/>
        </authorList>
    </citation>
    <scope>NUCLEOTIDE SEQUENCE [LARGE SCALE GENOMIC DNA]</scope>
    <source>
        <strain evidence="3">DSM 17132 / JCM 16389 / KACC 11308 / NBRC 106382 / 4M15</strain>
    </source>
</reference>
<keyword evidence="3" id="KW-1185">Reference proteome</keyword>
<evidence type="ECO:0000256" key="1">
    <source>
        <dbReference type="SAM" id="SignalP"/>
    </source>
</evidence>
<feature type="signal peptide" evidence="1">
    <location>
        <begin position="1"/>
        <end position="17"/>
    </location>
</feature>
<dbReference type="RefSeq" id="WP_013407400.1">
    <property type="nucleotide sequence ID" value="NC_014655.1"/>
</dbReference>
<reference key="1">
    <citation type="submission" date="2010-11" db="EMBL/GenBank/DDBJ databases">
        <title>The complete genome of Leadbetterella byssophila DSM 17132.</title>
        <authorList>
            <consortium name="US DOE Joint Genome Institute (JGI-PGF)"/>
            <person name="Lucas S."/>
            <person name="Copeland A."/>
            <person name="Lapidus A."/>
            <person name="Glavina del Rio T."/>
            <person name="Dalin E."/>
            <person name="Tice H."/>
            <person name="Bruce D."/>
            <person name="Goodwin L."/>
            <person name="Pitluck S."/>
            <person name="Kyrpides N."/>
            <person name="Mavromatis K."/>
            <person name="Ivanova N."/>
            <person name="Teshima H."/>
            <person name="Brettin T."/>
            <person name="Detter J.C."/>
            <person name="Han C."/>
            <person name="Tapia R."/>
            <person name="Land M."/>
            <person name="Hauser L."/>
            <person name="Markowitz V."/>
            <person name="Cheng J.-F."/>
            <person name="Hugenholtz P."/>
            <person name="Woyke T."/>
            <person name="Wu D."/>
            <person name="Tindall B."/>
            <person name="Pomrenke H.G."/>
            <person name="Brambilla E."/>
            <person name="Klenk H.-P."/>
            <person name="Eisen J.A."/>
        </authorList>
    </citation>
    <scope>NUCLEOTIDE SEQUENCE [LARGE SCALE GENOMIC DNA]</scope>
    <source>
        <strain>DSM 17132</strain>
    </source>
</reference>
<name>E4RY20_LEAB4</name>
<dbReference type="EMBL" id="CP002305">
    <property type="protein sequence ID" value="ADQ16348.1"/>
    <property type="molecule type" value="Genomic_DNA"/>
</dbReference>
<dbReference type="AlphaFoldDB" id="E4RY20"/>
<dbReference type="KEGG" id="lby:Lbys_0585"/>
<feature type="chain" id="PRO_5003188541" evidence="1">
    <location>
        <begin position="18"/>
        <end position="284"/>
    </location>
</feature>
<dbReference type="OrthoDB" id="834090at2"/>
<keyword evidence="1" id="KW-0732">Signal</keyword>
<dbReference type="PROSITE" id="PS51257">
    <property type="entry name" value="PROKAR_LIPOPROTEIN"/>
    <property type="match status" value="1"/>
</dbReference>